<evidence type="ECO:0000313" key="4">
    <source>
        <dbReference type="EMBL" id="MDA0166771.1"/>
    </source>
</evidence>
<dbReference type="SMART" id="SM01043">
    <property type="entry name" value="BTAD"/>
    <property type="match status" value="1"/>
</dbReference>
<dbReference type="SUPFAM" id="SSF46894">
    <property type="entry name" value="C-terminal effector domain of the bipartite response regulators"/>
    <property type="match status" value="1"/>
</dbReference>
<dbReference type="PANTHER" id="PTHR16305:SF35">
    <property type="entry name" value="TRANSCRIPTIONAL ACTIVATOR DOMAIN"/>
    <property type="match status" value="1"/>
</dbReference>
<gene>
    <name evidence="4" type="ORF">OM076_41300</name>
</gene>
<reference evidence="4" key="1">
    <citation type="submission" date="2022-10" db="EMBL/GenBank/DDBJ databases">
        <title>The WGS of Solirubrobacter ginsenosidimutans DSM 21036.</title>
        <authorList>
            <person name="Jiang Z."/>
        </authorList>
    </citation>
    <scope>NUCLEOTIDE SEQUENCE</scope>
    <source>
        <strain evidence="4">DSM 21036</strain>
    </source>
</reference>
<dbReference type="GO" id="GO:0005524">
    <property type="term" value="F:ATP binding"/>
    <property type="evidence" value="ECO:0007669"/>
    <property type="project" value="UniProtKB-KW"/>
</dbReference>
<evidence type="ECO:0000259" key="3">
    <source>
        <dbReference type="PROSITE" id="PS50043"/>
    </source>
</evidence>
<dbReference type="InterPro" id="IPR036388">
    <property type="entry name" value="WH-like_DNA-bd_sf"/>
</dbReference>
<evidence type="ECO:0000256" key="1">
    <source>
        <dbReference type="ARBA" id="ARBA00022741"/>
    </source>
</evidence>
<name>A0A9X3S894_9ACTN</name>
<dbReference type="PROSITE" id="PS50043">
    <property type="entry name" value="HTH_LUXR_2"/>
    <property type="match status" value="1"/>
</dbReference>
<dbReference type="GO" id="GO:0005737">
    <property type="term" value="C:cytoplasm"/>
    <property type="evidence" value="ECO:0007669"/>
    <property type="project" value="TreeGrafter"/>
</dbReference>
<accession>A0A9X3S894</accession>
<comment type="caution">
    <text evidence="4">The sequence shown here is derived from an EMBL/GenBank/DDBJ whole genome shotgun (WGS) entry which is preliminary data.</text>
</comment>
<dbReference type="RefSeq" id="WP_270046024.1">
    <property type="nucleotide sequence ID" value="NZ_JAPDOD010000075.1"/>
</dbReference>
<sequence>MTLNRDRPVRRDELAEALWSGKGAPPAYESLLAPPLSRLRKTLGPGVLEGRSELQLILPGDAWVDWEAAPRELRRAREASDPKLAWEAAKAALEIADGGLLPGLEAPWIDAHRGELADLRVEALETLAHAGALLGGAAHPEAEQAARAAVIAQPFRESARAALMEVLRARGNVNEALRVYEDIRILLREELGSSPGPTLVALHEQLLRDDPVAAPQPAPRVARIAKPKAPASLVERDREVALLDTLLQEAVEGEGRAVLIEGPPGIGKSRLMAEFRRRAIADGAFVLNARAGELEREFPFGVVRQLFEGVVSDPEVLAGAAAPARVVFQNPEEGAPAGGDASFAALHGLYWLALNLAAEHPLLLEVDDLHWCDRPSLRFLAYLVRRLEGQPVLVAASVRTSDAPTDAALLAEIANDPATAHVRPGPLSEEAVGALVARRLGAEPDRAFREACHKTTGGNPLLVRQLLTALETDAVKPDAAHADVVRAIGSRAVSSSVLLRLARLPGEAASIARAVAVLGEGADLPAVAGVAGLDEAQVAGTMAALARAEILRPEPPPGFVHPLVRDAVYQGLPLGERELLHARAAGVLRRTGAALDQIAGQLMHTPRRGDPQVAELLHEAGMAAYTRGAIDNAAGYLQRALDEPAPPARRFRLLLDLGQVEALTRGPAAAQHLREAYDGLTDIHLRVRAANALGRALLFTSSPAEGAAVAREAARALPPYLADEALALEAFALMGVPFGALDPEETQPAREWRHRTPTTTGEKGMAAIAALEWNQSGGHVDEVVEVSLGALAGGELGNLDPNLLTLAAMLPMIVGDRDEALTFFEFAMLDAHRRGSLFAVTGMYLWRGFTLFWRGDLIDAEEELTVAFDQAESWGYGPDTLQWNAAHLSWCLTERGKLIDARKALVRAPERGGTSDGARYWCNARLELLIAEGRYEDAAEAAEEYGRRFARYHNPAAARWSSLRAVALDQLGMKRKAIELAAEELDRARDWGAPGTVARSLRVLGLLEGAEGIERLEEAVEVVSRAPSRLELAKSLAALGVTRRLAGRPDYAREPLARAHELAEVCGAERLVTQIRTEMLAVGVEPASAMPHGIAALTASERRVAALAAAGRPEREIAQELFVTPRMIEIKLSNALRKLGASSQGDLAVALET</sequence>
<dbReference type="Proteomes" id="UP001149140">
    <property type="component" value="Unassembled WGS sequence"/>
</dbReference>
<dbReference type="Pfam" id="PF13191">
    <property type="entry name" value="AAA_16"/>
    <property type="match status" value="1"/>
</dbReference>
<protein>
    <submittedName>
        <fullName evidence="4">AAA family ATPase</fullName>
    </submittedName>
</protein>
<dbReference type="Pfam" id="PF03704">
    <property type="entry name" value="BTAD"/>
    <property type="match status" value="1"/>
</dbReference>
<dbReference type="PANTHER" id="PTHR16305">
    <property type="entry name" value="TESTICULAR SOLUBLE ADENYLYL CYCLASE"/>
    <property type="match status" value="1"/>
</dbReference>
<evidence type="ECO:0000256" key="2">
    <source>
        <dbReference type="ARBA" id="ARBA00022840"/>
    </source>
</evidence>
<dbReference type="SUPFAM" id="SSF48452">
    <property type="entry name" value="TPR-like"/>
    <property type="match status" value="2"/>
</dbReference>
<dbReference type="InterPro" id="IPR000792">
    <property type="entry name" value="Tscrpt_reg_LuxR_C"/>
</dbReference>
<organism evidence="4 5">
    <name type="scientific">Solirubrobacter ginsenosidimutans</name>
    <dbReference type="NCBI Taxonomy" id="490573"/>
    <lineage>
        <taxon>Bacteria</taxon>
        <taxon>Bacillati</taxon>
        <taxon>Actinomycetota</taxon>
        <taxon>Thermoleophilia</taxon>
        <taxon>Solirubrobacterales</taxon>
        <taxon>Solirubrobacteraceae</taxon>
        <taxon>Solirubrobacter</taxon>
    </lineage>
</organism>
<dbReference type="InterPro" id="IPR011990">
    <property type="entry name" value="TPR-like_helical_dom_sf"/>
</dbReference>
<dbReference type="Gene3D" id="1.10.10.10">
    <property type="entry name" value="Winged helix-like DNA-binding domain superfamily/Winged helix DNA-binding domain"/>
    <property type="match status" value="1"/>
</dbReference>
<dbReference type="SMART" id="SM00421">
    <property type="entry name" value="HTH_LUXR"/>
    <property type="match status" value="1"/>
</dbReference>
<dbReference type="AlphaFoldDB" id="A0A9X3S894"/>
<evidence type="ECO:0000313" key="5">
    <source>
        <dbReference type="Proteomes" id="UP001149140"/>
    </source>
</evidence>
<dbReference type="InterPro" id="IPR041664">
    <property type="entry name" value="AAA_16"/>
</dbReference>
<keyword evidence="1" id="KW-0547">Nucleotide-binding</keyword>
<dbReference type="InterPro" id="IPR005158">
    <property type="entry name" value="BTAD"/>
</dbReference>
<dbReference type="Gene3D" id="1.25.40.10">
    <property type="entry name" value="Tetratricopeptide repeat domain"/>
    <property type="match status" value="2"/>
</dbReference>
<dbReference type="SUPFAM" id="SSF52540">
    <property type="entry name" value="P-loop containing nucleoside triphosphate hydrolases"/>
    <property type="match status" value="1"/>
</dbReference>
<proteinExistence type="predicted"/>
<dbReference type="InterPro" id="IPR016032">
    <property type="entry name" value="Sig_transdc_resp-reg_C-effctor"/>
</dbReference>
<dbReference type="GO" id="GO:0006355">
    <property type="term" value="P:regulation of DNA-templated transcription"/>
    <property type="evidence" value="ECO:0007669"/>
    <property type="project" value="InterPro"/>
</dbReference>
<dbReference type="GO" id="GO:0003677">
    <property type="term" value="F:DNA binding"/>
    <property type="evidence" value="ECO:0007669"/>
    <property type="project" value="InterPro"/>
</dbReference>
<dbReference type="Pfam" id="PF00196">
    <property type="entry name" value="GerE"/>
    <property type="match status" value="1"/>
</dbReference>
<feature type="domain" description="HTH luxR-type" evidence="3">
    <location>
        <begin position="1090"/>
        <end position="1153"/>
    </location>
</feature>
<keyword evidence="2" id="KW-0067">ATP-binding</keyword>
<dbReference type="GO" id="GO:0004016">
    <property type="term" value="F:adenylate cyclase activity"/>
    <property type="evidence" value="ECO:0007669"/>
    <property type="project" value="TreeGrafter"/>
</dbReference>
<dbReference type="EMBL" id="JAPDOD010000075">
    <property type="protein sequence ID" value="MDA0166771.1"/>
    <property type="molecule type" value="Genomic_DNA"/>
</dbReference>
<dbReference type="InterPro" id="IPR027417">
    <property type="entry name" value="P-loop_NTPase"/>
</dbReference>
<keyword evidence="5" id="KW-1185">Reference proteome</keyword>